<evidence type="ECO:0000313" key="2">
    <source>
        <dbReference type="EMBL" id="AZQ92860.1"/>
    </source>
</evidence>
<gene>
    <name evidence="2" type="ORF">EJK53_1517</name>
    <name evidence="3" type="ORF">EJK54_1831</name>
</gene>
<protein>
    <submittedName>
        <fullName evidence="2">Uncharacterized protein</fullName>
    </submittedName>
</protein>
<feature type="transmembrane region" description="Helical" evidence="1">
    <location>
        <begin position="21"/>
        <end position="38"/>
    </location>
</feature>
<keyword evidence="1" id="KW-1133">Transmembrane helix</keyword>
<dbReference type="EMBL" id="CP034662">
    <property type="protein sequence ID" value="AZQ92860.1"/>
    <property type="molecule type" value="Genomic_DNA"/>
</dbReference>
<dbReference type="Proteomes" id="UP000268436">
    <property type="component" value="Unassembled WGS sequence"/>
</dbReference>
<accession>A0A3A9LFJ9</accession>
<feature type="transmembrane region" description="Helical" evidence="1">
    <location>
        <begin position="44"/>
        <end position="63"/>
    </location>
</feature>
<keyword evidence="1" id="KW-0472">Membrane</keyword>
<evidence type="ECO:0000313" key="5">
    <source>
        <dbReference type="Proteomes" id="UP000280228"/>
    </source>
</evidence>
<keyword evidence="4" id="KW-1185">Reference proteome</keyword>
<evidence type="ECO:0000256" key="1">
    <source>
        <dbReference type="SAM" id="Phobius"/>
    </source>
</evidence>
<proteinExistence type="predicted"/>
<dbReference type="EMBL" id="RYER01000013">
    <property type="protein sequence ID" value="RUO17180.1"/>
    <property type="molecule type" value="Genomic_DNA"/>
</dbReference>
<dbReference type="Proteomes" id="UP000280228">
    <property type="component" value="Chromosome"/>
</dbReference>
<keyword evidence="1" id="KW-0812">Transmembrane</keyword>
<organism evidence="2 5">
    <name type="scientific">Moraxella catarrhalis</name>
    <name type="common">Branhamella catarrhalis</name>
    <dbReference type="NCBI Taxonomy" id="480"/>
    <lineage>
        <taxon>Bacteria</taxon>
        <taxon>Pseudomonadati</taxon>
        <taxon>Pseudomonadota</taxon>
        <taxon>Gammaproteobacteria</taxon>
        <taxon>Moraxellales</taxon>
        <taxon>Moraxellaceae</taxon>
        <taxon>Moraxella</taxon>
    </lineage>
</organism>
<dbReference type="KEGG" id="mcs:DR90_539"/>
<dbReference type="KEGG" id="mcat:MC25239_01344"/>
<evidence type="ECO:0000313" key="4">
    <source>
        <dbReference type="Proteomes" id="UP000268436"/>
    </source>
</evidence>
<dbReference type="AlphaFoldDB" id="A0A3A9LFJ9"/>
<sequence>MLIVEDNGVIITLNGQVKDPLFWWSMILLLLGVLVAIICLIAPVFYAIGALALFAVVVFVFNIQRQKAKTCHMFSQGRLKITPKRFEIHNKSLTLSASATISAKDNKMTIVDRGIEYHFTGFADDREINIAKQVLLGKSIKTNAVAVTLAK</sequence>
<dbReference type="GeneID" id="66585198"/>
<name>A0A3A9LFJ9_MORCA</name>
<reference evidence="4 5" key="1">
    <citation type="submission" date="2018-12" db="EMBL/GenBank/DDBJ databases">
        <title>Persistence of Moraxella catarrhalis in Chronic Obstructive Pulmonary Disease and Regulation of the Hag/MID Adhesin.</title>
        <authorList>
            <person name="Murphy T."/>
            <person name="Zhao X."/>
            <person name="Vyas G."/>
            <person name="Aluvathingal J."/>
            <person name="Nadendla S."/>
            <person name="Tallon L."/>
            <person name="Tettelin H."/>
        </authorList>
    </citation>
    <scope>NUCLEOTIDE SEQUENCE [LARGE SCALE GENOMIC DNA]</scope>
    <source>
        <strain evidence="3 4">173P27B1</strain>
        <strain evidence="2 5">46P58B1</strain>
    </source>
</reference>
<evidence type="ECO:0000313" key="3">
    <source>
        <dbReference type="EMBL" id="RUO17180.1"/>
    </source>
</evidence>
<dbReference type="RefSeq" id="WP_003660341.1">
    <property type="nucleotide sequence ID" value="NZ_CP007669.1"/>
</dbReference>